<dbReference type="Proteomes" id="UP000292082">
    <property type="component" value="Unassembled WGS sequence"/>
</dbReference>
<reference evidence="2 3" key="1">
    <citation type="submission" date="2019-01" db="EMBL/GenBank/DDBJ databases">
        <title>Draft genome sequences of three monokaryotic isolates of the white-rot basidiomycete fungus Dichomitus squalens.</title>
        <authorList>
            <consortium name="DOE Joint Genome Institute"/>
            <person name="Lopez S.C."/>
            <person name="Andreopoulos B."/>
            <person name="Pangilinan J."/>
            <person name="Lipzen A."/>
            <person name="Riley R."/>
            <person name="Ahrendt S."/>
            <person name="Ng V."/>
            <person name="Barry K."/>
            <person name="Daum C."/>
            <person name="Grigoriev I.V."/>
            <person name="Hilden K.S."/>
            <person name="Makela M.R."/>
            <person name="de Vries R.P."/>
        </authorList>
    </citation>
    <scope>NUCLEOTIDE SEQUENCE [LARGE SCALE GENOMIC DNA]</scope>
    <source>
        <strain evidence="2 3">CBS 464.89</strain>
        <strain evidence="1">OM18370.1</strain>
    </source>
</reference>
<dbReference type="Proteomes" id="UP000292957">
    <property type="component" value="Unassembled WGS sequence"/>
</dbReference>
<proteinExistence type="predicted"/>
<protein>
    <submittedName>
        <fullName evidence="2">Uncharacterized protein</fullName>
    </submittedName>
</protein>
<evidence type="ECO:0000313" key="3">
    <source>
        <dbReference type="Proteomes" id="UP000292082"/>
    </source>
</evidence>
<evidence type="ECO:0000313" key="2">
    <source>
        <dbReference type="EMBL" id="TBU54349.1"/>
    </source>
</evidence>
<dbReference type="EMBL" id="ML145191">
    <property type="protein sequence ID" value="TBU54349.1"/>
    <property type="molecule type" value="Genomic_DNA"/>
</dbReference>
<gene>
    <name evidence="2" type="ORF">BD310DRAFT_763247</name>
    <name evidence="1" type="ORF">BD311DRAFT_608971</name>
</gene>
<evidence type="ECO:0000313" key="1">
    <source>
        <dbReference type="EMBL" id="TBU24386.1"/>
    </source>
</evidence>
<organism evidence="2 3">
    <name type="scientific">Dichomitus squalens</name>
    <dbReference type="NCBI Taxonomy" id="114155"/>
    <lineage>
        <taxon>Eukaryota</taxon>
        <taxon>Fungi</taxon>
        <taxon>Dikarya</taxon>
        <taxon>Basidiomycota</taxon>
        <taxon>Agaricomycotina</taxon>
        <taxon>Agaricomycetes</taxon>
        <taxon>Polyporales</taxon>
        <taxon>Polyporaceae</taxon>
        <taxon>Dichomitus</taxon>
    </lineage>
</organism>
<accession>A0A4Q9PJQ8</accession>
<dbReference type="AlphaFoldDB" id="A0A4Q9PJQ8"/>
<dbReference type="EMBL" id="ML143481">
    <property type="protein sequence ID" value="TBU24386.1"/>
    <property type="molecule type" value="Genomic_DNA"/>
</dbReference>
<sequence>MAAIMYYPPIRLSGLSTVNTVEGIDPKYASKLLATFPRVASRTPGTMRPHARVAQIKTQARAILVVCAPSVPTSFQPWKSAVLALWSDTLCLRRHIYLPSLFLIGLRAPENQLRSPTPALLDIQQLCFCASLLRL</sequence>
<keyword evidence="3" id="KW-1185">Reference proteome</keyword>
<name>A0A4Q9PJQ8_9APHY</name>
<feature type="non-terminal residue" evidence="2">
    <location>
        <position position="135"/>
    </location>
</feature>